<sequence>MAQEFSLPRIGQFIRRDLTIHKGTFVTGLLVSAVLLFLFCTLNMVWDKKLALEEFFGIFGVFYIPMGVLFTFSLFKEFNDTKSNHLYLSLPISIPERLAAKWFTLTVIYTAVFSLLAILVGMLAITVGTVIFSADFNVLSIFTEHYWNVIKVYFVIQPIFLVGAITFTKNRIGKTVLSLGLLALVFLLFNFILFAIFNHSYGVFSGNAIGSDAIDNVGEDFSMMGKWFYGLIFGPIMLVVAYFKMIEKEV</sequence>
<comment type="caution">
    <text evidence="2">The sequence shown here is derived from an EMBL/GenBank/DDBJ whole genome shotgun (WGS) entry which is preliminary data.</text>
</comment>
<dbReference type="RefSeq" id="WP_109662563.1">
    <property type="nucleotide sequence ID" value="NZ_QGEG01000002.1"/>
</dbReference>
<feature type="transmembrane region" description="Helical" evidence="1">
    <location>
        <begin position="107"/>
        <end position="134"/>
    </location>
</feature>
<organism evidence="2 3">
    <name type="scientific">Flagellimonas aquimarina</name>
    <dbReference type="NCBI Taxonomy" id="2201895"/>
    <lineage>
        <taxon>Bacteria</taxon>
        <taxon>Pseudomonadati</taxon>
        <taxon>Bacteroidota</taxon>
        <taxon>Flavobacteriia</taxon>
        <taxon>Flavobacteriales</taxon>
        <taxon>Flavobacteriaceae</taxon>
        <taxon>Flagellimonas</taxon>
    </lineage>
</organism>
<keyword evidence="1" id="KW-0472">Membrane</keyword>
<evidence type="ECO:0000313" key="2">
    <source>
        <dbReference type="EMBL" id="PWL38542.1"/>
    </source>
</evidence>
<dbReference type="Proteomes" id="UP000245762">
    <property type="component" value="Unassembled WGS sequence"/>
</dbReference>
<reference evidence="2 3" key="1">
    <citation type="submission" date="2018-05" db="EMBL/GenBank/DDBJ databases">
        <title>Complete genome sequence of Flagellimonas aquimarina ECD12 isolated from seaweed Ecklonia cava.</title>
        <authorList>
            <person name="Choi S."/>
            <person name="Seong C."/>
        </authorList>
    </citation>
    <scope>NUCLEOTIDE SEQUENCE [LARGE SCALE GENOMIC DNA]</scope>
    <source>
        <strain evidence="2 3">ECD12</strain>
    </source>
</reference>
<dbReference type="AlphaFoldDB" id="A0A316KWC1"/>
<feature type="transmembrane region" description="Helical" evidence="1">
    <location>
        <begin position="227"/>
        <end position="246"/>
    </location>
</feature>
<name>A0A316KWC1_9FLAO</name>
<feature type="transmembrane region" description="Helical" evidence="1">
    <location>
        <begin position="179"/>
        <end position="197"/>
    </location>
</feature>
<dbReference type="OrthoDB" id="1159221at2"/>
<gene>
    <name evidence="2" type="ORF">DKG77_09780</name>
</gene>
<keyword evidence="3" id="KW-1185">Reference proteome</keyword>
<proteinExistence type="predicted"/>
<evidence type="ECO:0000313" key="3">
    <source>
        <dbReference type="Proteomes" id="UP000245762"/>
    </source>
</evidence>
<protein>
    <submittedName>
        <fullName evidence="2">Uncharacterized protein</fullName>
    </submittedName>
</protein>
<accession>A0A316KWC1</accession>
<keyword evidence="1" id="KW-1133">Transmembrane helix</keyword>
<feature type="transmembrane region" description="Helical" evidence="1">
    <location>
        <begin position="58"/>
        <end position="75"/>
    </location>
</feature>
<evidence type="ECO:0000256" key="1">
    <source>
        <dbReference type="SAM" id="Phobius"/>
    </source>
</evidence>
<feature type="transmembrane region" description="Helical" evidence="1">
    <location>
        <begin position="25"/>
        <end position="46"/>
    </location>
</feature>
<dbReference type="EMBL" id="QGEG01000002">
    <property type="protein sequence ID" value="PWL38542.1"/>
    <property type="molecule type" value="Genomic_DNA"/>
</dbReference>
<keyword evidence="1" id="KW-0812">Transmembrane</keyword>
<feature type="transmembrane region" description="Helical" evidence="1">
    <location>
        <begin position="146"/>
        <end position="167"/>
    </location>
</feature>